<dbReference type="EMBL" id="VSSQ01026698">
    <property type="protein sequence ID" value="MPM75548.1"/>
    <property type="molecule type" value="Genomic_DNA"/>
</dbReference>
<feature type="domain" description="HemN C-terminal" evidence="1">
    <location>
        <begin position="101"/>
        <end position="164"/>
    </location>
</feature>
<evidence type="ECO:0000313" key="2">
    <source>
        <dbReference type="EMBL" id="MPM75548.1"/>
    </source>
</evidence>
<sequence length="176" mass="20891">MYENNEFEVIDEDTDINMYNYTISYLKENGYNQYEISNYSKSHFECEHNILYWKCGHYIGVGPGASGYIENYRYNNVESLDEYHSKLSENKKPLSNLEKLSIEDKIQEKIFMGLRMNEGIKFEDFRNEFKIDFKEKYSKQITDLKNKKLINESITGISLTQKGREISNSVFVEFIN</sequence>
<dbReference type="InterPro" id="IPR058240">
    <property type="entry name" value="rSAM_sf"/>
</dbReference>
<dbReference type="GO" id="GO:0006779">
    <property type="term" value="P:porphyrin-containing compound biosynthetic process"/>
    <property type="evidence" value="ECO:0007669"/>
    <property type="project" value="TreeGrafter"/>
</dbReference>
<dbReference type="GO" id="GO:0016491">
    <property type="term" value="F:oxidoreductase activity"/>
    <property type="evidence" value="ECO:0007669"/>
    <property type="project" value="UniProtKB-KW"/>
</dbReference>
<dbReference type="PANTHER" id="PTHR13932:SF5">
    <property type="entry name" value="RADICAL S-ADENOSYL METHIONINE DOMAIN-CONTAINING PROTEIN 1, MITOCHONDRIAL"/>
    <property type="match status" value="1"/>
</dbReference>
<comment type="caution">
    <text evidence="2">The sequence shown here is derived from an EMBL/GenBank/DDBJ whole genome shotgun (WGS) entry which is preliminary data.</text>
</comment>
<proteinExistence type="predicted"/>
<accession>A0A645CF65</accession>
<name>A0A645CF65_9ZZZZ</name>
<keyword evidence="2" id="KW-0560">Oxidoreductase</keyword>
<organism evidence="2">
    <name type="scientific">bioreactor metagenome</name>
    <dbReference type="NCBI Taxonomy" id="1076179"/>
    <lineage>
        <taxon>unclassified sequences</taxon>
        <taxon>metagenomes</taxon>
        <taxon>ecological metagenomes</taxon>
    </lineage>
</organism>
<dbReference type="GO" id="GO:0051539">
    <property type="term" value="F:4 iron, 4 sulfur cluster binding"/>
    <property type="evidence" value="ECO:0007669"/>
    <property type="project" value="TreeGrafter"/>
</dbReference>
<dbReference type="SUPFAM" id="SSF102114">
    <property type="entry name" value="Radical SAM enzymes"/>
    <property type="match status" value="1"/>
</dbReference>
<protein>
    <submittedName>
        <fullName evidence="2">Oxygen-independent coproporphyrinogen-III oxidase-like protein</fullName>
        <ecNumber evidence="2">1.3.99.-</ecNumber>
    </submittedName>
</protein>
<dbReference type="InterPro" id="IPR010723">
    <property type="entry name" value="HemN_C"/>
</dbReference>
<dbReference type="AlphaFoldDB" id="A0A645CF65"/>
<dbReference type="EC" id="1.3.99.-" evidence="2"/>
<gene>
    <name evidence="2" type="primary">hemN_38</name>
    <name evidence="2" type="ORF">SDC9_122542</name>
</gene>
<dbReference type="InterPro" id="IPR034505">
    <property type="entry name" value="Coproporphyrinogen-III_oxidase"/>
</dbReference>
<dbReference type="PANTHER" id="PTHR13932">
    <property type="entry name" value="COPROPORPHYRINIGEN III OXIDASE"/>
    <property type="match status" value="1"/>
</dbReference>
<dbReference type="GO" id="GO:0005737">
    <property type="term" value="C:cytoplasm"/>
    <property type="evidence" value="ECO:0007669"/>
    <property type="project" value="TreeGrafter"/>
</dbReference>
<reference evidence="2" key="1">
    <citation type="submission" date="2019-08" db="EMBL/GenBank/DDBJ databases">
        <authorList>
            <person name="Kucharzyk K."/>
            <person name="Murdoch R.W."/>
            <person name="Higgins S."/>
            <person name="Loffler F."/>
        </authorList>
    </citation>
    <scope>NUCLEOTIDE SEQUENCE</scope>
</reference>
<evidence type="ECO:0000259" key="1">
    <source>
        <dbReference type="Pfam" id="PF06969"/>
    </source>
</evidence>
<dbReference type="Pfam" id="PF06969">
    <property type="entry name" value="HemN_C"/>
    <property type="match status" value="1"/>
</dbReference>